<organism evidence="1 2">
    <name type="scientific">Citrus sinensis</name>
    <name type="common">Sweet orange</name>
    <name type="synonym">Citrus aurantium var. sinensis</name>
    <dbReference type="NCBI Taxonomy" id="2711"/>
    <lineage>
        <taxon>Eukaryota</taxon>
        <taxon>Viridiplantae</taxon>
        <taxon>Streptophyta</taxon>
        <taxon>Embryophyta</taxon>
        <taxon>Tracheophyta</taxon>
        <taxon>Spermatophyta</taxon>
        <taxon>Magnoliopsida</taxon>
        <taxon>eudicotyledons</taxon>
        <taxon>Gunneridae</taxon>
        <taxon>Pentapetalae</taxon>
        <taxon>rosids</taxon>
        <taxon>malvids</taxon>
        <taxon>Sapindales</taxon>
        <taxon>Rutaceae</taxon>
        <taxon>Aurantioideae</taxon>
        <taxon>Citrus</taxon>
    </lineage>
</organism>
<dbReference type="EMBL" id="CM039174">
    <property type="protein sequence ID" value="KAH9752691.1"/>
    <property type="molecule type" value="Genomic_DNA"/>
</dbReference>
<proteinExistence type="predicted"/>
<evidence type="ECO:0000313" key="1">
    <source>
        <dbReference type="EMBL" id="KAH9752691.1"/>
    </source>
</evidence>
<accession>A0ACB8KE85</accession>
<name>A0ACB8KE85_CITSI</name>
<comment type="caution">
    <text evidence="1">The sequence shown here is derived from an EMBL/GenBank/DDBJ whole genome shotgun (WGS) entry which is preliminary data.</text>
</comment>
<sequence length="578" mass="64728">MSWRWAGSIGAAKNKLEEDARIQDYQNVGLVVGVTGIVGNSLAEILPRSDTPGGPWKIYGVARRPRPNWNAKYPIDYIQCDVSDPDDTQAKLSKLADVTHIFYVTWASRPTEAENCQINGAMFRNVLRSVIPNAPNLRHICLQTGGKHYVGPFECIGKIPSHDPPFTEDLPRLNVPLFYYNQEDILFEEVDKRRGLTWSIHRPSGIFGFSPYSLMNIIGILCVYAAICKHEGAPLVFHGTRDAWEGFQEFSDAELVAEQEIWAAVAPNARNEAFNCTNGDVFKWKHLWKVLAEQFEIENYGFGEEMGSERVRLEEVMKGKESAWEEIVRENQLQPTKLNEVAVWSYADVVLNIGAGYFVSMNKSKEHGFLGFRNSKNSFITWINSFFFRLHQSLNPKCSPSQAQQLQKDLSFSWRSYRVVFLASSKSAASSRHGLCDKLKGHIDLSKRIVKLVNRGRTISKLVHSIVRPVPETLGIELEVLSIPLLTSYTYIAMLSGFSLAFLINCASVMKNVLAVSIITRLFLLQNRAVEQHQRGAANGLAMTVVSLTKTAGPAVGGALGFTVERPDFDLLQNLGIP</sequence>
<reference evidence="2" key="1">
    <citation type="journal article" date="2023" name="Hortic. Res.">
        <title>A chromosome-level phased genome enabling allele-level studies in sweet orange: a case study on citrus Huanglongbing tolerance.</title>
        <authorList>
            <person name="Wu B."/>
            <person name="Yu Q."/>
            <person name="Deng Z."/>
            <person name="Duan Y."/>
            <person name="Luo F."/>
            <person name="Gmitter F. Jr."/>
        </authorList>
    </citation>
    <scope>NUCLEOTIDE SEQUENCE [LARGE SCALE GENOMIC DNA]</scope>
    <source>
        <strain evidence="2">cv. Valencia</strain>
    </source>
</reference>
<gene>
    <name evidence="1" type="ORF">KPL71_014799</name>
</gene>
<protein>
    <submittedName>
        <fullName evidence="1">3-oxo-Delta(4,5)-steroid 5-beta-reductase</fullName>
    </submittedName>
</protein>
<evidence type="ECO:0000313" key="2">
    <source>
        <dbReference type="Proteomes" id="UP000829398"/>
    </source>
</evidence>
<keyword evidence="2" id="KW-1185">Reference proteome</keyword>
<dbReference type="Proteomes" id="UP000829398">
    <property type="component" value="Chromosome 5"/>
</dbReference>